<protein>
    <submittedName>
        <fullName evidence="2">Uncharacterized protein</fullName>
    </submittedName>
</protein>
<keyword evidence="1" id="KW-1133">Transmembrane helix</keyword>
<sequence>MHGRLTCFERDWLRKDLNAVGSGLIGWILNFFLRAFHLSTARV</sequence>
<evidence type="ECO:0000313" key="2">
    <source>
        <dbReference type="EMBL" id="DAD48458.1"/>
    </source>
</evidence>
<gene>
    <name evidence="2" type="ORF">HUJ06_018395</name>
</gene>
<dbReference type="EMBL" id="DUZY01000008">
    <property type="protein sequence ID" value="DAD48458.1"/>
    <property type="molecule type" value="Genomic_DNA"/>
</dbReference>
<organism evidence="2 3">
    <name type="scientific">Nelumbo nucifera</name>
    <name type="common">Sacred lotus</name>
    <dbReference type="NCBI Taxonomy" id="4432"/>
    <lineage>
        <taxon>Eukaryota</taxon>
        <taxon>Viridiplantae</taxon>
        <taxon>Streptophyta</taxon>
        <taxon>Embryophyta</taxon>
        <taxon>Tracheophyta</taxon>
        <taxon>Spermatophyta</taxon>
        <taxon>Magnoliopsida</taxon>
        <taxon>Proteales</taxon>
        <taxon>Nelumbonaceae</taxon>
        <taxon>Nelumbo</taxon>
    </lineage>
</organism>
<reference evidence="2 3" key="1">
    <citation type="journal article" date="2020" name="Mol. Biol. Evol.">
        <title>Distinct Expression and Methylation Patterns for Genes with Different Fates following a Single Whole-Genome Duplication in Flowering Plants.</title>
        <authorList>
            <person name="Shi T."/>
            <person name="Rahmani R.S."/>
            <person name="Gugger P.F."/>
            <person name="Wang M."/>
            <person name="Li H."/>
            <person name="Zhang Y."/>
            <person name="Li Z."/>
            <person name="Wang Q."/>
            <person name="Van de Peer Y."/>
            <person name="Marchal K."/>
            <person name="Chen J."/>
        </authorList>
    </citation>
    <scope>NUCLEOTIDE SEQUENCE [LARGE SCALE GENOMIC DNA]</scope>
    <source>
        <tissue evidence="2">Leaf</tissue>
    </source>
</reference>
<name>A0A823A302_NELNU</name>
<dbReference type="Proteomes" id="UP000607653">
    <property type="component" value="Unassembled WGS sequence"/>
</dbReference>
<evidence type="ECO:0000256" key="1">
    <source>
        <dbReference type="SAM" id="Phobius"/>
    </source>
</evidence>
<keyword evidence="1" id="KW-0812">Transmembrane</keyword>
<evidence type="ECO:0000313" key="3">
    <source>
        <dbReference type="Proteomes" id="UP000607653"/>
    </source>
</evidence>
<comment type="caution">
    <text evidence="2">The sequence shown here is derived from an EMBL/GenBank/DDBJ whole genome shotgun (WGS) entry which is preliminary data.</text>
</comment>
<keyword evidence="1" id="KW-0472">Membrane</keyword>
<keyword evidence="3" id="KW-1185">Reference proteome</keyword>
<feature type="transmembrane region" description="Helical" evidence="1">
    <location>
        <begin position="19"/>
        <end position="36"/>
    </location>
</feature>
<accession>A0A823A302</accession>
<proteinExistence type="predicted"/>
<dbReference type="AlphaFoldDB" id="A0A823A302"/>